<evidence type="ECO:0000256" key="1">
    <source>
        <dbReference type="ARBA" id="ARBA00006987"/>
    </source>
</evidence>
<protein>
    <submittedName>
        <fullName evidence="3">Tripartite tricarboxylate transporter substrate binding protein</fullName>
    </submittedName>
</protein>
<dbReference type="InterPro" id="IPR005064">
    <property type="entry name" value="BUG"/>
</dbReference>
<dbReference type="PANTHER" id="PTHR42928">
    <property type="entry name" value="TRICARBOXYLATE-BINDING PROTEIN"/>
    <property type="match status" value="1"/>
</dbReference>
<evidence type="ECO:0000313" key="4">
    <source>
        <dbReference type="Proteomes" id="UP000469385"/>
    </source>
</evidence>
<dbReference type="SUPFAM" id="SSF53850">
    <property type="entry name" value="Periplasmic binding protein-like II"/>
    <property type="match status" value="1"/>
</dbReference>
<comment type="caution">
    <text evidence="3">The sequence shown here is derived from an EMBL/GenBank/DDBJ whole genome shotgun (WGS) entry which is preliminary data.</text>
</comment>
<evidence type="ECO:0000256" key="2">
    <source>
        <dbReference type="SAM" id="SignalP"/>
    </source>
</evidence>
<keyword evidence="4" id="KW-1185">Reference proteome</keyword>
<proteinExistence type="inferred from homology"/>
<dbReference type="Pfam" id="PF03401">
    <property type="entry name" value="TctC"/>
    <property type="match status" value="1"/>
</dbReference>
<dbReference type="RefSeq" id="WP_157399738.1">
    <property type="nucleotide sequence ID" value="NZ_WSEL01000009.1"/>
</dbReference>
<feature type="chain" id="PRO_5026940665" evidence="2">
    <location>
        <begin position="27"/>
        <end position="325"/>
    </location>
</feature>
<dbReference type="PIRSF" id="PIRSF017082">
    <property type="entry name" value="YflP"/>
    <property type="match status" value="1"/>
</dbReference>
<dbReference type="EMBL" id="WSEL01000009">
    <property type="protein sequence ID" value="MVQ31716.1"/>
    <property type="molecule type" value="Genomic_DNA"/>
</dbReference>
<evidence type="ECO:0000313" key="3">
    <source>
        <dbReference type="EMBL" id="MVQ31716.1"/>
    </source>
</evidence>
<comment type="similarity">
    <text evidence="1">Belongs to the UPF0065 (bug) family.</text>
</comment>
<accession>A0A6N8J0K5</accession>
<dbReference type="Proteomes" id="UP000469385">
    <property type="component" value="Unassembled WGS sequence"/>
</dbReference>
<reference evidence="3 4" key="1">
    <citation type="submission" date="2019-12" db="EMBL/GenBank/DDBJ databases">
        <authorList>
            <person name="Huq M.A."/>
        </authorList>
    </citation>
    <scope>NUCLEOTIDE SEQUENCE [LARGE SCALE GENOMIC DNA]</scope>
    <source>
        <strain evidence="3 4">MAH-25</strain>
    </source>
</reference>
<organism evidence="3 4">
    <name type="scientific">Ramlibacter pinisoli</name>
    <dbReference type="NCBI Taxonomy" id="2682844"/>
    <lineage>
        <taxon>Bacteria</taxon>
        <taxon>Pseudomonadati</taxon>
        <taxon>Pseudomonadota</taxon>
        <taxon>Betaproteobacteria</taxon>
        <taxon>Burkholderiales</taxon>
        <taxon>Comamonadaceae</taxon>
        <taxon>Ramlibacter</taxon>
    </lineage>
</organism>
<dbReference type="Gene3D" id="3.40.190.10">
    <property type="entry name" value="Periplasmic binding protein-like II"/>
    <property type="match status" value="1"/>
</dbReference>
<dbReference type="InterPro" id="IPR042100">
    <property type="entry name" value="Bug_dom1"/>
</dbReference>
<dbReference type="AlphaFoldDB" id="A0A6N8J0K5"/>
<sequence length="325" mass="33797">MRRRLIAMAPALMAAAVLLGAGSAGAQQGFPNKPLRIITPYATGSSVDAMARIVGVKLSESLGQPVLVEPRPGANTVIGSEMLVKSPPDGYTLLLVSTTHVLNGLLIHNLPYDTFKDFAPVATIASSELILVASPKVPATNVKELVALAKTKPLTYATSSAGGPTHLAAELFSSLTGVKLTHIPYKGSGPAVTDLLGGHVDIGWTSPLTVIPHINAGKLKAIAISGNTRGPALPNVPTFSEAGLPGFDMRFWYALLAPAGTPKDIVNRLSSDIAKILVTPDMADKIAAQGAEPFVSSPEQFAAIMRADSARYEKVIKGAGIKVAE</sequence>
<keyword evidence="2" id="KW-0732">Signal</keyword>
<name>A0A6N8J0K5_9BURK</name>
<feature type="signal peptide" evidence="2">
    <location>
        <begin position="1"/>
        <end position="26"/>
    </location>
</feature>
<dbReference type="CDD" id="cd13578">
    <property type="entry name" value="PBP2_Bug27"/>
    <property type="match status" value="1"/>
</dbReference>
<dbReference type="Gene3D" id="3.40.190.150">
    <property type="entry name" value="Bordetella uptake gene, domain 1"/>
    <property type="match status" value="1"/>
</dbReference>
<dbReference type="PANTHER" id="PTHR42928:SF5">
    <property type="entry name" value="BLR1237 PROTEIN"/>
    <property type="match status" value="1"/>
</dbReference>
<gene>
    <name evidence="3" type="ORF">GON04_19820</name>
</gene>